<evidence type="ECO:0000256" key="3">
    <source>
        <dbReference type="ARBA" id="ARBA00022723"/>
    </source>
</evidence>
<reference evidence="8" key="1">
    <citation type="journal article" date="2015" name="Nature">
        <title>Complex archaea that bridge the gap between prokaryotes and eukaryotes.</title>
        <authorList>
            <person name="Spang A."/>
            <person name="Saw J.H."/>
            <person name="Jorgensen S.L."/>
            <person name="Zaremba-Niedzwiedzka K."/>
            <person name="Martijn J."/>
            <person name="Lind A.E."/>
            <person name="van Eijk R."/>
            <person name="Schleper C."/>
            <person name="Guy L."/>
            <person name="Ettema T.J."/>
        </authorList>
    </citation>
    <scope>NUCLEOTIDE SEQUENCE</scope>
</reference>
<evidence type="ECO:0000259" key="7">
    <source>
        <dbReference type="PROSITE" id="PS51379"/>
    </source>
</evidence>
<organism evidence="8">
    <name type="scientific">marine sediment metagenome</name>
    <dbReference type="NCBI Taxonomy" id="412755"/>
    <lineage>
        <taxon>unclassified sequences</taxon>
        <taxon>metagenomes</taxon>
        <taxon>ecological metagenomes</taxon>
    </lineage>
</organism>
<dbReference type="InterPro" id="IPR017900">
    <property type="entry name" value="4Fe4S_Fe_S_CS"/>
</dbReference>
<dbReference type="InterPro" id="IPR011898">
    <property type="entry name" value="PorD_KorD"/>
</dbReference>
<dbReference type="PROSITE" id="PS00198">
    <property type="entry name" value="4FE4S_FER_1"/>
    <property type="match status" value="1"/>
</dbReference>
<sequence>MKKWNELVPGAVVLKAGSSLEFKTGSWRAFRPVWREEHCIQCMKCWMFCPDMSVKVEDGKRKEFNYDYCKGCGICALECPGKKGIKAIVMEDEGK</sequence>
<keyword evidence="5" id="KW-0408">Iron</keyword>
<gene>
    <name evidence="8" type="ORF">LCGC14_2093080</name>
</gene>
<dbReference type="SUPFAM" id="SSF54862">
    <property type="entry name" value="4Fe-4S ferredoxins"/>
    <property type="match status" value="1"/>
</dbReference>
<dbReference type="InterPro" id="IPR017896">
    <property type="entry name" value="4Fe4S_Fe-S-bd"/>
</dbReference>
<feature type="domain" description="4Fe-4S ferredoxin-type" evidence="7">
    <location>
        <begin position="60"/>
        <end position="93"/>
    </location>
</feature>
<dbReference type="GO" id="GO:0016625">
    <property type="term" value="F:oxidoreductase activity, acting on the aldehyde or oxo group of donors, iron-sulfur protein as acceptor"/>
    <property type="evidence" value="ECO:0007669"/>
    <property type="project" value="InterPro"/>
</dbReference>
<dbReference type="GO" id="GO:0051539">
    <property type="term" value="F:4 iron, 4 sulfur cluster binding"/>
    <property type="evidence" value="ECO:0007669"/>
    <property type="project" value="UniProtKB-KW"/>
</dbReference>
<keyword evidence="2" id="KW-0004">4Fe-4S</keyword>
<dbReference type="AlphaFoldDB" id="A0A0F9EZH9"/>
<keyword evidence="4" id="KW-0677">Repeat</keyword>
<keyword evidence="6" id="KW-0411">Iron-sulfur</keyword>
<accession>A0A0F9EZH9</accession>
<dbReference type="GO" id="GO:0046872">
    <property type="term" value="F:metal ion binding"/>
    <property type="evidence" value="ECO:0007669"/>
    <property type="project" value="UniProtKB-KW"/>
</dbReference>
<dbReference type="Pfam" id="PF14697">
    <property type="entry name" value="Fer4_21"/>
    <property type="match status" value="1"/>
</dbReference>
<evidence type="ECO:0000313" key="8">
    <source>
        <dbReference type="EMBL" id="KKL71621.1"/>
    </source>
</evidence>
<evidence type="ECO:0000256" key="6">
    <source>
        <dbReference type="ARBA" id="ARBA00023014"/>
    </source>
</evidence>
<dbReference type="PROSITE" id="PS51379">
    <property type="entry name" value="4FE4S_FER_2"/>
    <property type="match status" value="2"/>
</dbReference>
<feature type="domain" description="4Fe-4S ferredoxin-type" evidence="7">
    <location>
        <begin position="30"/>
        <end position="59"/>
    </location>
</feature>
<dbReference type="NCBIfam" id="TIGR02179">
    <property type="entry name" value="PorD_KorD"/>
    <property type="match status" value="1"/>
</dbReference>
<proteinExistence type="predicted"/>
<evidence type="ECO:0000256" key="2">
    <source>
        <dbReference type="ARBA" id="ARBA00022485"/>
    </source>
</evidence>
<keyword evidence="3" id="KW-0479">Metal-binding</keyword>
<evidence type="ECO:0000256" key="1">
    <source>
        <dbReference type="ARBA" id="ARBA00001966"/>
    </source>
</evidence>
<protein>
    <recommendedName>
        <fullName evidence="7">4Fe-4S ferredoxin-type domain-containing protein</fullName>
    </recommendedName>
</protein>
<name>A0A0F9EZH9_9ZZZZ</name>
<dbReference type="PANTHER" id="PTHR43724">
    <property type="entry name" value="PYRUVATE SYNTHASE SUBUNIT PORD"/>
    <property type="match status" value="1"/>
</dbReference>
<evidence type="ECO:0000256" key="5">
    <source>
        <dbReference type="ARBA" id="ARBA00023004"/>
    </source>
</evidence>
<comment type="cofactor">
    <cofactor evidence="1">
        <name>[4Fe-4S] cluster</name>
        <dbReference type="ChEBI" id="CHEBI:49883"/>
    </cofactor>
</comment>
<dbReference type="EMBL" id="LAZR01025535">
    <property type="protein sequence ID" value="KKL71621.1"/>
    <property type="molecule type" value="Genomic_DNA"/>
</dbReference>
<dbReference type="Gene3D" id="3.30.70.20">
    <property type="match status" value="1"/>
</dbReference>
<comment type="caution">
    <text evidence="8">The sequence shown here is derived from an EMBL/GenBank/DDBJ whole genome shotgun (WGS) entry which is preliminary data.</text>
</comment>
<evidence type="ECO:0000256" key="4">
    <source>
        <dbReference type="ARBA" id="ARBA00022737"/>
    </source>
</evidence>
<dbReference type="PANTHER" id="PTHR43724:SF1">
    <property type="entry name" value="PYRUVATE SYNTHASE SUBUNIT PORD"/>
    <property type="match status" value="1"/>
</dbReference>